<gene>
    <name evidence="2" type="ORF">DFA_02934</name>
</gene>
<dbReference type="AlphaFoldDB" id="F4PG56"/>
<dbReference type="KEGG" id="dfa:DFA_02934"/>
<keyword evidence="3" id="KW-1185">Reference proteome</keyword>
<dbReference type="EMBL" id="GL883006">
    <property type="protein sequence ID" value="EGG24690.1"/>
    <property type="molecule type" value="Genomic_DNA"/>
</dbReference>
<keyword evidence="1" id="KW-0472">Membrane</keyword>
<accession>F4PG56</accession>
<evidence type="ECO:0000313" key="2">
    <source>
        <dbReference type="EMBL" id="EGG24690.1"/>
    </source>
</evidence>
<evidence type="ECO:0000313" key="3">
    <source>
        <dbReference type="Proteomes" id="UP000007797"/>
    </source>
</evidence>
<proteinExistence type="predicted"/>
<organism evidence="2 3">
    <name type="scientific">Cavenderia fasciculata</name>
    <name type="common">Slime mold</name>
    <name type="synonym">Dictyostelium fasciculatum</name>
    <dbReference type="NCBI Taxonomy" id="261658"/>
    <lineage>
        <taxon>Eukaryota</taxon>
        <taxon>Amoebozoa</taxon>
        <taxon>Evosea</taxon>
        <taxon>Eumycetozoa</taxon>
        <taxon>Dictyostelia</taxon>
        <taxon>Acytosteliales</taxon>
        <taxon>Cavenderiaceae</taxon>
        <taxon>Cavenderia</taxon>
    </lineage>
</organism>
<keyword evidence="1" id="KW-0812">Transmembrane</keyword>
<keyword evidence="1" id="KW-1133">Transmembrane helix</keyword>
<dbReference type="RefSeq" id="XP_004362541.1">
    <property type="nucleotide sequence ID" value="XM_004362484.1"/>
</dbReference>
<name>F4PG56_CACFS</name>
<reference evidence="3" key="1">
    <citation type="journal article" date="2011" name="Genome Res.">
        <title>Phylogeny-wide analysis of social amoeba genomes highlights ancient origins for complex intercellular communication.</title>
        <authorList>
            <person name="Heidel A.J."/>
            <person name="Lawal H.M."/>
            <person name="Felder M."/>
            <person name="Schilde C."/>
            <person name="Helps N.R."/>
            <person name="Tunggal B."/>
            <person name="Rivero F."/>
            <person name="John U."/>
            <person name="Schleicher M."/>
            <person name="Eichinger L."/>
            <person name="Platzer M."/>
            <person name="Noegel A.A."/>
            <person name="Schaap P."/>
            <person name="Gloeckner G."/>
        </authorList>
    </citation>
    <scope>NUCLEOTIDE SEQUENCE [LARGE SCALE GENOMIC DNA]</scope>
    <source>
        <strain evidence="3">SH3</strain>
    </source>
</reference>
<dbReference type="GeneID" id="14876737"/>
<feature type="transmembrane region" description="Helical" evidence="1">
    <location>
        <begin position="28"/>
        <end position="49"/>
    </location>
</feature>
<sequence>MIITKKKTLYSSGGGTPSLLSFKTHHHYYTFTKLNLILLLLCIITTLFVNTTNCTYHQQQQQQNNKNINKININNNNNNVTTIENIKIEDYNHRDKDIDDLIKSFKPKYYTNNVKKYDSLNTQCTEYEQPIVGDFGFSNLANGLTTSWIFDMSNNLMKKAMFRLCTDDECGSPRYTLQGDYYAEMNYSPLLLGVEQTMSLIQPVVLNPLPDLTQTYYLEFSLTSCLFPETLRPQFWVDVGGSGNLMFQSTGTILYGGLQKIDMLQVMDRESLDGTPKNLTFIASYRTNDETDVRAVSCGYMLSGVSIRRGPATQAALVEGDVVRGRVGADQLYADQRHDQPDPVDTRHYQQHRAVLWHVCLCARAVHHGRALQQFHPKQRESVCATGQLGAHYHRLVFLRQPGQSVGLGVVPQLSRQPCYDGWRCRLLSDAATRVWRRCCLCQQHGWVRAEQGHATRVAADPGSGMRAAYSHVGTDPCHLRRRHHGQSRTDGVELRPALHQGVHADQLCDNRLDAL</sequence>
<dbReference type="Proteomes" id="UP000007797">
    <property type="component" value="Unassembled WGS sequence"/>
</dbReference>
<protein>
    <submittedName>
        <fullName evidence="2">Uncharacterized protein</fullName>
    </submittedName>
</protein>
<evidence type="ECO:0000256" key="1">
    <source>
        <dbReference type="SAM" id="Phobius"/>
    </source>
</evidence>